<dbReference type="EMBL" id="JANGAB010000006">
    <property type="protein sequence ID" value="MCQ4950088.1"/>
    <property type="molecule type" value="Genomic_DNA"/>
</dbReference>
<dbReference type="RefSeq" id="WP_256136448.1">
    <property type="nucleotide sequence ID" value="NZ_JANGAB010000006.1"/>
</dbReference>
<dbReference type="AlphaFoldDB" id="A0AAW5KBV5"/>
<evidence type="ECO:0000313" key="1">
    <source>
        <dbReference type="EMBL" id="MCQ4950088.1"/>
    </source>
</evidence>
<proteinExistence type="predicted"/>
<protein>
    <submittedName>
        <fullName evidence="1">Uncharacterized protein</fullName>
    </submittedName>
</protein>
<organism evidence="1 2">
    <name type="scientific">Bittarella massiliensis</name>
    <name type="common">ex Durand et al. 2017</name>
    <dbReference type="NCBI Taxonomy" id="1720313"/>
    <lineage>
        <taxon>Bacteria</taxon>
        <taxon>Bacillati</taxon>
        <taxon>Bacillota</taxon>
        <taxon>Clostridia</taxon>
        <taxon>Eubacteriales</taxon>
        <taxon>Oscillospiraceae</taxon>
        <taxon>Bittarella (ex Durand et al. 2017)</taxon>
    </lineage>
</organism>
<sequence>MAKSGLFEADGPAVVCFLQDPPIFGENALRMVEFVYWQANHDREIPIHFSLRLMLETDVSLLPRGVSRKHINSKKSLNANFVPIFCPEWSARAVSRASFYGANPGKSLAPQAGEPYIMLFHRLLCACKYSAALLENRLHPRALGALKRHWKAVLRLPRSGAGEAPMDSLRPPFLWLFPH</sequence>
<comment type="caution">
    <text evidence="1">The sequence shown here is derived from an EMBL/GenBank/DDBJ whole genome shotgun (WGS) entry which is preliminary data.</text>
</comment>
<evidence type="ECO:0000313" key="2">
    <source>
        <dbReference type="Proteomes" id="UP001205063"/>
    </source>
</evidence>
<name>A0AAW5KBV5_9FIRM</name>
<dbReference type="Proteomes" id="UP001205063">
    <property type="component" value="Unassembled WGS sequence"/>
</dbReference>
<reference evidence="1" key="1">
    <citation type="submission" date="2022-06" db="EMBL/GenBank/DDBJ databases">
        <title>Isolation of gut microbiota from human fecal samples.</title>
        <authorList>
            <person name="Pamer E.G."/>
            <person name="Barat B."/>
            <person name="Waligurski E."/>
            <person name="Medina S."/>
            <person name="Paddock L."/>
            <person name="Mostad J."/>
        </authorList>
    </citation>
    <scope>NUCLEOTIDE SEQUENCE</scope>
    <source>
        <strain evidence="1">DFI.7.96</strain>
    </source>
</reference>
<gene>
    <name evidence="1" type="ORF">NE646_10490</name>
</gene>
<accession>A0AAW5KBV5</accession>